<dbReference type="GO" id="GO:1902201">
    <property type="term" value="P:negative regulation of bacterial-type flagellum-dependent cell motility"/>
    <property type="evidence" value="ECO:0007669"/>
    <property type="project" value="TreeGrafter"/>
</dbReference>
<dbReference type="Gene3D" id="3.30.70.270">
    <property type="match status" value="1"/>
</dbReference>
<accession>A0A836LYY9</accession>
<comment type="caution">
    <text evidence="4">The sequence shown here is derived from an EMBL/GenBank/DDBJ whole genome shotgun (WGS) entry which is preliminary data.</text>
</comment>
<dbReference type="InterPro" id="IPR050469">
    <property type="entry name" value="Diguanylate_Cyclase"/>
</dbReference>
<dbReference type="Proteomes" id="UP000027309">
    <property type="component" value="Unassembled WGS sequence"/>
</dbReference>
<evidence type="ECO:0000313" key="4">
    <source>
        <dbReference type="EMBL" id="KCY00670.1"/>
    </source>
</evidence>
<protein>
    <recommendedName>
        <fullName evidence="1">diguanylate cyclase</fullName>
        <ecNumber evidence="1">2.7.7.65</ecNumber>
    </recommendedName>
</protein>
<dbReference type="Pfam" id="PF00990">
    <property type="entry name" value="GGDEF"/>
    <property type="match status" value="1"/>
</dbReference>
<organism evidence="4 5">
    <name type="scientific">Acinetobacter baumannii 1499986</name>
    <dbReference type="NCBI Taxonomy" id="1310673"/>
    <lineage>
        <taxon>Bacteria</taxon>
        <taxon>Pseudomonadati</taxon>
        <taxon>Pseudomonadota</taxon>
        <taxon>Gammaproteobacteria</taxon>
        <taxon>Moraxellales</taxon>
        <taxon>Moraxellaceae</taxon>
        <taxon>Acinetobacter</taxon>
        <taxon>Acinetobacter calcoaceticus/baumannii complex</taxon>
    </lineage>
</organism>
<feature type="domain" description="GGDEF" evidence="3">
    <location>
        <begin position="1"/>
        <end position="70"/>
    </location>
</feature>
<dbReference type="AlphaFoldDB" id="A0A836LYY9"/>
<reference evidence="4 5" key="1">
    <citation type="submission" date="2014-04" db="EMBL/GenBank/DDBJ databases">
        <title>Comparative genomics and transcriptomics to identify genetic mechanisms underlying the emergence of carbapenem resistant Acinetobacter baumannii (CRAb).</title>
        <authorList>
            <person name="Harris A.D."/>
            <person name="Johnson K.J."/>
            <person name="George J."/>
            <person name="Nadendla S."/>
            <person name="Daugherty S.C."/>
            <person name="Parankush S."/>
            <person name="Sadzewicz L."/>
            <person name="Tallon L."/>
            <person name="Sengamalay N."/>
            <person name="Hazen T.H."/>
            <person name="Rasko D.A."/>
        </authorList>
    </citation>
    <scope>NUCLEOTIDE SEQUENCE [LARGE SCALE GENOMIC DNA]</scope>
    <source>
        <strain evidence="4 5">1499986</strain>
    </source>
</reference>
<evidence type="ECO:0000256" key="2">
    <source>
        <dbReference type="ARBA" id="ARBA00034247"/>
    </source>
</evidence>
<dbReference type="PANTHER" id="PTHR45138:SF9">
    <property type="entry name" value="DIGUANYLATE CYCLASE DGCM-RELATED"/>
    <property type="match status" value="1"/>
</dbReference>
<comment type="catalytic activity">
    <reaction evidence="2">
        <text>2 GTP = 3',3'-c-di-GMP + 2 diphosphate</text>
        <dbReference type="Rhea" id="RHEA:24898"/>
        <dbReference type="ChEBI" id="CHEBI:33019"/>
        <dbReference type="ChEBI" id="CHEBI:37565"/>
        <dbReference type="ChEBI" id="CHEBI:58805"/>
        <dbReference type="EC" id="2.7.7.65"/>
    </reaction>
</comment>
<dbReference type="EMBL" id="JMOA01000039">
    <property type="protein sequence ID" value="KCY00670.1"/>
    <property type="molecule type" value="Genomic_DNA"/>
</dbReference>
<sequence length="70" mass="7769">MQFLDARLLAEKIRIAISLEEIDLSSTQEKLHVSVSIGFAIGATSWMELLENADRSLLRAKARGRNVVEG</sequence>
<name>A0A836LYY9_ACIBA</name>
<proteinExistence type="predicted"/>
<evidence type="ECO:0000313" key="5">
    <source>
        <dbReference type="Proteomes" id="UP000027309"/>
    </source>
</evidence>
<dbReference type="GO" id="GO:0005886">
    <property type="term" value="C:plasma membrane"/>
    <property type="evidence" value="ECO:0007669"/>
    <property type="project" value="TreeGrafter"/>
</dbReference>
<dbReference type="PANTHER" id="PTHR45138">
    <property type="entry name" value="REGULATORY COMPONENTS OF SENSORY TRANSDUCTION SYSTEM"/>
    <property type="match status" value="1"/>
</dbReference>
<dbReference type="SUPFAM" id="SSF55073">
    <property type="entry name" value="Nucleotide cyclase"/>
    <property type="match status" value="1"/>
</dbReference>
<gene>
    <name evidence="4" type="ORF">J572_2779</name>
</gene>
<dbReference type="InterPro" id="IPR043128">
    <property type="entry name" value="Rev_trsase/Diguanyl_cyclase"/>
</dbReference>
<dbReference type="InterPro" id="IPR000160">
    <property type="entry name" value="GGDEF_dom"/>
</dbReference>
<dbReference type="EC" id="2.7.7.65" evidence="1"/>
<evidence type="ECO:0000256" key="1">
    <source>
        <dbReference type="ARBA" id="ARBA00012528"/>
    </source>
</evidence>
<dbReference type="InterPro" id="IPR029787">
    <property type="entry name" value="Nucleotide_cyclase"/>
</dbReference>
<evidence type="ECO:0000259" key="3">
    <source>
        <dbReference type="PROSITE" id="PS50887"/>
    </source>
</evidence>
<dbReference type="PROSITE" id="PS50887">
    <property type="entry name" value="GGDEF"/>
    <property type="match status" value="1"/>
</dbReference>
<dbReference type="GO" id="GO:0052621">
    <property type="term" value="F:diguanylate cyclase activity"/>
    <property type="evidence" value="ECO:0007669"/>
    <property type="project" value="UniProtKB-EC"/>
</dbReference>
<dbReference type="GO" id="GO:0043709">
    <property type="term" value="P:cell adhesion involved in single-species biofilm formation"/>
    <property type="evidence" value="ECO:0007669"/>
    <property type="project" value="TreeGrafter"/>
</dbReference>